<feature type="domain" description="SUI1" evidence="3">
    <location>
        <begin position="494"/>
        <end position="570"/>
    </location>
</feature>
<dbReference type="InterPro" id="IPR041366">
    <property type="entry name" value="Pre-PUA"/>
</dbReference>
<feature type="domain" description="DM2" evidence="4">
    <location>
        <begin position="386"/>
        <end position="470"/>
    </location>
</feature>
<comment type="caution">
    <text evidence="5">The sequence shown here is derived from an EMBL/GenBank/DDBJ whole genome shotgun (WGS) entry which is preliminary data.</text>
</comment>
<dbReference type="Pfam" id="PF17832">
    <property type="entry name" value="Pre-PUA"/>
    <property type="match status" value="1"/>
</dbReference>
<dbReference type="Proteomes" id="UP000242180">
    <property type="component" value="Unassembled WGS sequence"/>
</dbReference>
<feature type="region of interest" description="Disordered" evidence="2">
    <location>
        <begin position="184"/>
        <end position="249"/>
    </location>
</feature>
<feature type="compositionally biased region" description="Low complexity" evidence="2">
    <location>
        <begin position="218"/>
        <end position="228"/>
    </location>
</feature>
<dbReference type="SUPFAM" id="SSF55159">
    <property type="entry name" value="eIF1-like"/>
    <property type="match status" value="1"/>
</dbReference>
<dbReference type="OrthoDB" id="199771at2759"/>
<name>A0A1X2HAK9_SYNRA</name>
<dbReference type="GO" id="GO:0001731">
    <property type="term" value="P:formation of translation preinitiation complex"/>
    <property type="evidence" value="ECO:0007669"/>
    <property type="project" value="InterPro"/>
</dbReference>
<dbReference type="PROSITE" id="PS51925">
    <property type="entry name" value="SWIB_MDM2"/>
    <property type="match status" value="1"/>
</dbReference>
<dbReference type="InterPro" id="IPR058886">
    <property type="entry name" value="SWIB_eIF2D"/>
</dbReference>
<evidence type="ECO:0000256" key="2">
    <source>
        <dbReference type="SAM" id="MobiDB-lite"/>
    </source>
</evidence>
<dbReference type="InterPro" id="IPR039759">
    <property type="entry name" value="eIF2D_SUI1"/>
</dbReference>
<dbReference type="Pfam" id="PF26291">
    <property type="entry name" value="SWIB_eIF2D"/>
    <property type="match status" value="1"/>
</dbReference>
<sequence>MFKKPVSQLKNFSPLRSSDRRRFQNEAYDAYPHIKEKLQEGPALMPDPLLMAKFSSHVNTQGFVYVANNKPLWLKLGGLPPVPTVYTMWEHPDILPKLYTWGPVVHKLMDGADLMIPGLVPGPDGTLPDLPKDALVAITIKGYPYPLAIGTMALPTKDIRPRSGMKGKAVHIIHVYHDHLWAMGDKSEPPELETISDDEYEEEEGEDEEDGRDDASKMKAPSASAPPANEEADKEVLEEEEKPPLSAQDTDSILQQALLQGLLFKMTPDGSQAQLPMSASNFFSSIVLPSRPRGFGSDADLKRSSWKKLNKFLKTMEKQKILKTKDQRGELVVTSVNWTYPGFEGLSAYKTIETQKPNTVKSDASKMAAAPTASQNSSEPAQIQDMYKPLGTGVVALFEAAKQDKDKMYNATEVRQMITEFVKTNGLANPRNQKMVKIDAVLCDAILNKSEYHSVNELGRDQIVQRLLDKMQRFHVLVWPGKEPVLRKGSPKPITITQEVRQGRKTITKVTGMEHFDLSVDGLCKELTKLCASSATHNPIHGTSPKQPLHEIMVQGPQIKLVNQLLLNKGIPKKLIVADDKTGKKKKGGK</sequence>
<dbReference type="InterPro" id="IPR001950">
    <property type="entry name" value="SUI1"/>
</dbReference>
<evidence type="ECO:0000313" key="5">
    <source>
        <dbReference type="EMBL" id="ORY95679.1"/>
    </source>
</evidence>
<dbReference type="InterPro" id="IPR048248">
    <property type="entry name" value="PUA_eIF2d-like"/>
</dbReference>
<comment type="similarity">
    <text evidence="1">Belongs to the eIF2D family.</text>
</comment>
<dbReference type="PROSITE" id="PS50890">
    <property type="entry name" value="PUA"/>
    <property type="match status" value="1"/>
</dbReference>
<evidence type="ECO:0000259" key="3">
    <source>
        <dbReference type="PROSITE" id="PS50296"/>
    </source>
</evidence>
<evidence type="ECO:0000256" key="1">
    <source>
        <dbReference type="ARBA" id="ARBA00010359"/>
    </source>
</evidence>
<dbReference type="STRING" id="13706.A0A1X2HAK9"/>
<keyword evidence="6" id="KW-1185">Reference proteome</keyword>
<organism evidence="5 6">
    <name type="scientific">Syncephalastrum racemosum</name>
    <name type="common">Filamentous fungus</name>
    <dbReference type="NCBI Taxonomy" id="13706"/>
    <lineage>
        <taxon>Eukaryota</taxon>
        <taxon>Fungi</taxon>
        <taxon>Fungi incertae sedis</taxon>
        <taxon>Mucoromycota</taxon>
        <taxon>Mucoromycotina</taxon>
        <taxon>Mucoromycetes</taxon>
        <taxon>Mucorales</taxon>
        <taxon>Syncephalastraceae</taxon>
        <taxon>Syncephalastrum</taxon>
    </lineage>
</organism>
<dbReference type="InParanoid" id="A0A1X2HAK9"/>
<feature type="region of interest" description="Disordered" evidence="2">
    <location>
        <begin position="360"/>
        <end position="381"/>
    </location>
</feature>
<dbReference type="AlphaFoldDB" id="A0A1X2HAK9"/>
<evidence type="ECO:0008006" key="7">
    <source>
        <dbReference type="Google" id="ProtNLM"/>
    </source>
</evidence>
<feature type="compositionally biased region" description="Polar residues" evidence="2">
    <location>
        <begin position="372"/>
        <end position="381"/>
    </location>
</feature>
<dbReference type="InterPro" id="IPR039757">
    <property type="entry name" value="EIF2D"/>
</dbReference>
<protein>
    <recommendedName>
        <fullName evidence="7">SUI1 domain-containing protein</fullName>
    </recommendedName>
</protein>
<dbReference type="PROSITE" id="PS50296">
    <property type="entry name" value="SUI1"/>
    <property type="match status" value="1"/>
</dbReference>
<dbReference type="CDD" id="cd21156">
    <property type="entry name" value="PUA_eIF2d-like"/>
    <property type="match status" value="1"/>
</dbReference>
<dbReference type="Gene3D" id="3.10.400.20">
    <property type="match status" value="1"/>
</dbReference>
<dbReference type="SUPFAM" id="SSF88697">
    <property type="entry name" value="PUA domain-like"/>
    <property type="match status" value="1"/>
</dbReference>
<dbReference type="PANTHER" id="PTHR12217:SF4">
    <property type="entry name" value="EUKARYOTIC TRANSLATION INITIATION FACTOR 2D"/>
    <property type="match status" value="1"/>
</dbReference>
<dbReference type="InterPro" id="IPR036885">
    <property type="entry name" value="SWIB_MDM2_dom_sf"/>
</dbReference>
<proteinExistence type="inferred from homology"/>
<dbReference type="SUPFAM" id="SSF47592">
    <property type="entry name" value="SWIB/MDM2 domain"/>
    <property type="match status" value="1"/>
</dbReference>
<dbReference type="InterPro" id="IPR036877">
    <property type="entry name" value="SUI1_dom_sf"/>
</dbReference>
<evidence type="ECO:0000259" key="4">
    <source>
        <dbReference type="PROSITE" id="PS51925"/>
    </source>
</evidence>
<accession>A0A1X2HAK9</accession>
<reference evidence="5 6" key="1">
    <citation type="submission" date="2016-07" db="EMBL/GenBank/DDBJ databases">
        <title>Pervasive Adenine N6-methylation of Active Genes in Fungi.</title>
        <authorList>
            <consortium name="DOE Joint Genome Institute"/>
            <person name="Mondo S.J."/>
            <person name="Dannebaum R.O."/>
            <person name="Kuo R.C."/>
            <person name="Labutti K."/>
            <person name="Haridas S."/>
            <person name="Kuo A."/>
            <person name="Salamov A."/>
            <person name="Ahrendt S.R."/>
            <person name="Lipzen A."/>
            <person name="Sullivan W."/>
            <person name="Andreopoulos W.B."/>
            <person name="Clum A."/>
            <person name="Lindquist E."/>
            <person name="Daum C."/>
            <person name="Ramamoorthy G.K."/>
            <person name="Gryganskyi A."/>
            <person name="Culley D."/>
            <person name="Magnuson J.K."/>
            <person name="James T.Y."/>
            <person name="O'Malley M.A."/>
            <person name="Stajich J.E."/>
            <person name="Spatafora J.W."/>
            <person name="Visel A."/>
            <person name="Grigoriev I.V."/>
        </authorList>
    </citation>
    <scope>NUCLEOTIDE SEQUENCE [LARGE SCALE GENOMIC DNA]</scope>
    <source>
        <strain evidence="5 6">NRRL 2496</strain>
    </source>
</reference>
<dbReference type="PANTHER" id="PTHR12217">
    <property type="entry name" value="EUKARYOTIC TRANSLATION INITIATION FACTOR 2D"/>
    <property type="match status" value="1"/>
</dbReference>
<dbReference type="FunFam" id="3.30.780.10:FF:000008">
    <property type="entry name" value="eukaryotic translation initiation factor 2D"/>
    <property type="match status" value="1"/>
</dbReference>
<dbReference type="Pfam" id="PF26292">
    <property type="entry name" value="PUA_elF2D"/>
    <property type="match status" value="1"/>
</dbReference>
<dbReference type="EMBL" id="MCGN01000006">
    <property type="protein sequence ID" value="ORY95679.1"/>
    <property type="molecule type" value="Genomic_DNA"/>
</dbReference>
<dbReference type="OMA" id="MFLKPYR"/>
<dbReference type="Pfam" id="PF25304">
    <property type="entry name" value="WHD_eIF2D"/>
    <property type="match status" value="1"/>
</dbReference>
<feature type="compositionally biased region" description="Acidic residues" evidence="2">
    <location>
        <begin position="190"/>
        <end position="212"/>
    </location>
</feature>
<dbReference type="Gene3D" id="3.30.780.10">
    <property type="entry name" value="SUI1-like domain"/>
    <property type="match status" value="1"/>
</dbReference>
<dbReference type="InterPro" id="IPR057429">
    <property type="entry name" value="WH_eIF2D"/>
</dbReference>
<dbReference type="GO" id="GO:0003743">
    <property type="term" value="F:translation initiation factor activity"/>
    <property type="evidence" value="ECO:0007669"/>
    <property type="project" value="InterPro"/>
</dbReference>
<dbReference type="Pfam" id="PF01253">
    <property type="entry name" value="SUI1"/>
    <property type="match status" value="1"/>
</dbReference>
<evidence type="ECO:0000313" key="6">
    <source>
        <dbReference type="Proteomes" id="UP000242180"/>
    </source>
</evidence>
<dbReference type="InterPro" id="IPR015947">
    <property type="entry name" value="PUA-like_sf"/>
</dbReference>
<feature type="compositionally biased region" description="Acidic residues" evidence="2">
    <location>
        <begin position="230"/>
        <end position="241"/>
    </location>
</feature>
<gene>
    <name evidence="5" type="ORF">BCR43DRAFT_493418</name>
</gene>
<dbReference type="CDD" id="cd11608">
    <property type="entry name" value="eIF2D_C"/>
    <property type="match status" value="1"/>
</dbReference>
<dbReference type="InterPro" id="IPR003121">
    <property type="entry name" value="SWIB_MDM2_domain"/>
</dbReference>